<dbReference type="EMBL" id="CAUYUE010000010">
    <property type="protein sequence ID" value="CAK0784202.1"/>
    <property type="molecule type" value="Genomic_DNA"/>
</dbReference>
<proteinExistence type="predicted"/>
<sequence length="472" mass="52115">MPTEIRPTCDGVEQTRIDQPQLPEDVWQNISNYLSIEEWAKAAGTCKMTCRMPLKWIRLGRRTPLAGWEFALQRCTGVVGMDIDIEGDTGGASQAKELMDGVARQIKSGAFTSMKELRIGWRFWIGCDAQITSHMALANTAAACHSLKVLVLSCDRLGVLPAFRAVKHLVVEQPDMQAVSDGLYGLPVLQTLSLINSDKSDAYRCRQGWELALGRHMNLQHLHLQNLVPQSLTIRGACRVHALYTGRFGIRETVAREDRATWAGSYLWNNVGPQLSSVSVQDDYSTLRPFGSQEAALMEMLSVNRELEYVSLTFCQIGTSHEPLFVSPSDSMGLVRARTLRLRSTNMCHVQVERGAPLAWLDFSIQSGGDASLNLDGCLDFVRGLQNFEIACRAFCGPGCVDLAQALAPLGRSIQNYRSCCRWSLNSFEHGHVPKEFRQLMLCGCCACISCLQAGGKLVRGSLLSREGQPAA</sequence>
<dbReference type="SUPFAM" id="SSF52047">
    <property type="entry name" value="RNI-like"/>
    <property type="match status" value="1"/>
</dbReference>
<dbReference type="InterPro" id="IPR032675">
    <property type="entry name" value="LRR_dom_sf"/>
</dbReference>
<name>A0AAV1IAT7_9CHLO</name>
<organism evidence="2 3">
    <name type="scientific">Coccomyxa viridis</name>
    <dbReference type="NCBI Taxonomy" id="1274662"/>
    <lineage>
        <taxon>Eukaryota</taxon>
        <taxon>Viridiplantae</taxon>
        <taxon>Chlorophyta</taxon>
        <taxon>core chlorophytes</taxon>
        <taxon>Trebouxiophyceae</taxon>
        <taxon>Trebouxiophyceae incertae sedis</taxon>
        <taxon>Coccomyxaceae</taxon>
        <taxon>Coccomyxa</taxon>
    </lineage>
</organism>
<evidence type="ECO:0000256" key="1">
    <source>
        <dbReference type="ARBA" id="ARBA00004430"/>
    </source>
</evidence>
<evidence type="ECO:0000313" key="2">
    <source>
        <dbReference type="EMBL" id="CAK0784202.1"/>
    </source>
</evidence>
<evidence type="ECO:0000313" key="3">
    <source>
        <dbReference type="Proteomes" id="UP001314263"/>
    </source>
</evidence>
<gene>
    <name evidence="2" type="ORF">CVIRNUC_007406</name>
</gene>
<dbReference type="GO" id="GO:0005930">
    <property type="term" value="C:axoneme"/>
    <property type="evidence" value="ECO:0007669"/>
    <property type="project" value="UniProtKB-SubCell"/>
</dbReference>
<protein>
    <recommendedName>
        <fullName evidence="4">F-box domain-containing protein</fullName>
    </recommendedName>
</protein>
<dbReference type="AlphaFoldDB" id="A0AAV1IAT7"/>
<accession>A0AAV1IAT7</accession>
<evidence type="ECO:0008006" key="4">
    <source>
        <dbReference type="Google" id="ProtNLM"/>
    </source>
</evidence>
<comment type="caution">
    <text evidence="2">The sequence shown here is derived from an EMBL/GenBank/DDBJ whole genome shotgun (WGS) entry which is preliminary data.</text>
</comment>
<dbReference type="Gene3D" id="3.80.10.10">
    <property type="entry name" value="Ribonuclease Inhibitor"/>
    <property type="match status" value="1"/>
</dbReference>
<comment type="subcellular location">
    <subcellularLocation>
        <location evidence="1">Cytoplasm</location>
        <location evidence="1">Cytoskeleton</location>
        <location evidence="1">Cilium axoneme</location>
    </subcellularLocation>
</comment>
<keyword evidence="3" id="KW-1185">Reference proteome</keyword>
<dbReference type="Proteomes" id="UP001314263">
    <property type="component" value="Unassembled WGS sequence"/>
</dbReference>
<reference evidence="2 3" key="1">
    <citation type="submission" date="2023-10" db="EMBL/GenBank/DDBJ databases">
        <authorList>
            <person name="Maclean D."/>
            <person name="Macfadyen A."/>
        </authorList>
    </citation>
    <scope>NUCLEOTIDE SEQUENCE [LARGE SCALE GENOMIC DNA]</scope>
</reference>